<dbReference type="Gene3D" id="1.20.5.1930">
    <property type="match status" value="1"/>
</dbReference>
<sequence length="284" mass="30675">MLASTSPGHVYLPEDAVVRDVSISVPPTGHVQPGWGHGVTANQELLAARAEIERLNARVRELATDLVRAQEAERARLARELHDGLGAQLTASRFALARIETWLPMNAAEACHEALATANTALDQLCETSHRLVEEGHAPALDDGLAATLKRWIGDFGDTTHLLTTFELIADTPMLRERLATIQNDGANTVFRIVQESLNNAAKHAAAQGVEVTLVAERRFLTVTIKDDGRGLARGARAKANRFGLAGMRARCEAFGGTLKVVSQAGQGTQIRARLPWDTLCTAR</sequence>
<evidence type="ECO:0000256" key="6">
    <source>
        <dbReference type="ARBA" id="ARBA00022485"/>
    </source>
</evidence>
<evidence type="ECO:0000256" key="2">
    <source>
        <dbReference type="ARBA" id="ARBA00001966"/>
    </source>
</evidence>
<evidence type="ECO:0000256" key="10">
    <source>
        <dbReference type="ARBA" id="ARBA00022723"/>
    </source>
</evidence>
<name>A0A494X3R1_9BURK</name>
<dbReference type="Pfam" id="PF07730">
    <property type="entry name" value="HisKA_3"/>
    <property type="match status" value="1"/>
</dbReference>
<comment type="function">
    <text evidence="17">Member of the two-component regulatory system NreB/NreC involved in the control of dissimilatory nitrate/nitrite reduction in response to oxygen. NreB functions as a direct oxygen sensor histidine kinase which is autophosphorylated, in the absence of oxygen, probably at the conserved histidine residue, and transfers its phosphate group probably to a conserved aspartate residue of NreC. NreB/NreC activates the expression of the nitrate (narGHJI) and nitrite (nir) reductase operons, as well as the putative nitrate transporter gene narT.</text>
</comment>
<proteinExistence type="predicted"/>
<comment type="cofactor">
    <cofactor evidence="2">
        <name>[4Fe-4S] cluster</name>
        <dbReference type="ChEBI" id="CHEBI:49883"/>
    </cofactor>
</comment>
<comment type="subcellular location">
    <subcellularLocation>
        <location evidence="3">Cytoplasm</location>
    </subcellularLocation>
</comment>
<comment type="catalytic activity">
    <reaction evidence="1">
        <text>ATP + protein L-histidine = ADP + protein N-phospho-L-histidine.</text>
        <dbReference type="EC" id="2.7.13.3"/>
    </reaction>
</comment>
<dbReference type="InterPro" id="IPR004358">
    <property type="entry name" value="Sig_transdc_His_kin-like_C"/>
</dbReference>
<evidence type="ECO:0000256" key="5">
    <source>
        <dbReference type="ARBA" id="ARBA00017322"/>
    </source>
</evidence>
<dbReference type="Proteomes" id="UP000270342">
    <property type="component" value="Unassembled WGS sequence"/>
</dbReference>
<evidence type="ECO:0000256" key="4">
    <source>
        <dbReference type="ARBA" id="ARBA00012438"/>
    </source>
</evidence>
<evidence type="ECO:0000256" key="8">
    <source>
        <dbReference type="ARBA" id="ARBA00022553"/>
    </source>
</evidence>
<evidence type="ECO:0000256" key="12">
    <source>
        <dbReference type="ARBA" id="ARBA00022777"/>
    </source>
</evidence>
<keyword evidence="9" id="KW-0808">Transferase</keyword>
<dbReference type="GO" id="GO:0051539">
    <property type="term" value="F:4 iron, 4 sulfur cluster binding"/>
    <property type="evidence" value="ECO:0007669"/>
    <property type="project" value="UniProtKB-KW"/>
</dbReference>
<evidence type="ECO:0000256" key="14">
    <source>
        <dbReference type="ARBA" id="ARBA00023004"/>
    </source>
</evidence>
<dbReference type="OrthoDB" id="9782588at2"/>
<dbReference type="PROSITE" id="PS50109">
    <property type="entry name" value="HIS_KIN"/>
    <property type="match status" value="1"/>
</dbReference>
<keyword evidence="22" id="KW-1185">Reference proteome</keyword>
<feature type="domain" description="Histidine kinase" evidence="20">
    <location>
        <begin position="192"/>
        <end position="279"/>
    </location>
</feature>
<dbReference type="InterPro" id="IPR005467">
    <property type="entry name" value="His_kinase_dom"/>
</dbReference>
<dbReference type="EC" id="2.7.13.3" evidence="4"/>
<evidence type="ECO:0000256" key="1">
    <source>
        <dbReference type="ARBA" id="ARBA00000085"/>
    </source>
</evidence>
<dbReference type="GO" id="GO:0005524">
    <property type="term" value="F:ATP binding"/>
    <property type="evidence" value="ECO:0007669"/>
    <property type="project" value="UniProtKB-KW"/>
</dbReference>
<keyword evidence="14" id="KW-0408">Iron</keyword>
<evidence type="ECO:0000256" key="15">
    <source>
        <dbReference type="ARBA" id="ARBA00023012"/>
    </source>
</evidence>
<dbReference type="PANTHER" id="PTHR24421:SF10">
    <property type="entry name" value="NITRATE_NITRITE SENSOR PROTEIN NARQ"/>
    <property type="match status" value="1"/>
</dbReference>
<evidence type="ECO:0000256" key="18">
    <source>
        <dbReference type="ARBA" id="ARBA00030800"/>
    </source>
</evidence>
<dbReference type="SMART" id="SM00387">
    <property type="entry name" value="HATPase_c"/>
    <property type="match status" value="1"/>
</dbReference>
<evidence type="ECO:0000256" key="7">
    <source>
        <dbReference type="ARBA" id="ARBA00022490"/>
    </source>
</evidence>
<evidence type="ECO:0000256" key="13">
    <source>
        <dbReference type="ARBA" id="ARBA00022840"/>
    </source>
</evidence>
<evidence type="ECO:0000256" key="16">
    <source>
        <dbReference type="ARBA" id="ARBA00023014"/>
    </source>
</evidence>
<dbReference type="SUPFAM" id="SSF55874">
    <property type="entry name" value="ATPase domain of HSP90 chaperone/DNA topoisomerase II/histidine kinase"/>
    <property type="match status" value="1"/>
</dbReference>
<dbReference type="InterPro" id="IPR003594">
    <property type="entry name" value="HATPase_dom"/>
</dbReference>
<dbReference type="GO" id="GO:0046983">
    <property type="term" value="F:protein dimerization activity"/>
    <property type="evidence" value="ECO:0007669"/>
    <property type="project" value="InterPro"/>
</dbReference>
<dbReference type="CDD" id="cd16917">
    <property type="entry name" value="HATPase_UhpB-NarQ-NarX-like"/>
    <property type="match status" value="1"/>
</dbReference>
<comment type="caution">
    <text evidence="21">The sequence shown here is derived from an EMBL/GenBank/DDBJ whole genome shotgun (WGS) entry which is preliminary data.</text>
</comment>
<keyword evidence="8" id="KW-0597">Phosphoprotein</keyword>
<dbReference type="PRINTS" id="PR00344">
    <property type="entry name" value="BCTRLSENSOR"/>
</dbReference>
<keyword evidence="13" id="KW-0067">ATP-binding</keyword>
<dbReference type="InterPro" id="IPR050482">
    <property type="entry name" value="Sensor_HK_TwoCompSys"/>
</dbReference>
<evidence type="ECO:0000256" key="17">
    <source>
        <dbReference type="ARBA" id="ARBA00024827"/>
    </source>
</evidence>
<keyword evidence="10" id="KW-0479">Metal-binding</keyword>
<evidence type="ECO:0000313" key="21">
    <source>
        <dbReference type="EMBL" id="RKP45337.1"/>
    </source>
</evidence>
<protein>
    <recommendedName>
        <fullName evidence="5">Oxygen sensor histidine kinase NreB</fullName>
        <ecNumber evidence="4">2.7.13.3</ecNumber>
    </recommendedName>
    <alternativeName>
        <fullName evidence="18">Nitrogen regulation protein B</fullName>
    </alternativeName>
</protein>
<dbReference type="GO" id="GO:0005737">
    <property type="term" value="C:cytoplasm"/>
    <property type="evidence" value="ECO:0007669"/>
    <property type="project" value="UniProtKB-SubCell"/>
</dbReference>
<dbReference type="AlphaFoldDB" id="A0A494X3R1"/>
<evidence type="ECO:0000259" key="20">
    <source>
        <dbReference type="PROSITE" id="PS50109"/>
    </source>
</evidence>
<gene>
    <name evidence="21" type="ORF">D7S86_26180</name>
</gene>
<evidence type="ECO:0000256" key="3">
    <source>
        <dbReference type="ARBA" id="ARBA00004496"/>
    </source>
</evidence>
<organism evidence="21 22">
    <name type="scientific">Pararobbsia silviterrae</name>
    <dbReference type="NCBI Taxonomy" id="1792498"/>
    <lineage>
        <taxon>Bacteria</taxon>
        <taxon>Pseudomonadati</taxon>
        <taxon>Pseudomonadota</taxon>
        <taxon>Betaproteobacteria</taxon>
        <taxon>Burkholderiales</taxon>
        <taxon>Burkholderiaceae</taxon>
        <taxon>Pararobbsia</taxon>
    </lineage>
</organism>
<evidence type="ECO:0000256" key="11">
    <source>
        <dbReference type="ARBA" id="ARBA00022741"/>
    </source>
</evidence>
<dbReference type="Pfam" id="PF02518">
    <property type="entry name" value="HATPase_c"/>
    <property type="match status" value="1"/>
</dbReference>
<evidence type="ECO:0000256" key="9">
    <source>
        <dbReference type="ARBA" id="ARBA00022679"/>
    </source>
</evidence>
<keyword evidence="12 21" id="KW-0418">Kinase</keyword>
<dbReference type="GO" id="GO:0046872">
    <property type="term" value="F:metal ion binding"/>
    <property type="evidence" value="ECO:0007669"/>
    <property type="project" value="UniProtKB-KW"/>
</dbReference>
<dbReference type="InterPro" id="IPR011712">
    <property type="entry name" value="Sig_transdc_His_kin_sub3_dim/P"/>
</dbReference>
<dbReference type="Gene3D" id="3.30.565.10">
    <property type="entry name" value="Histidine kinase-like ATPase, C-terminal domain"/>
    <property type="match status" value="1"/>
</dbReference>
<keyword evidence="11" id="KW-0547">Nucleotide-binding</keyword>
<dbReference type="GO" id="GO:0000155">
    <property type="term" value="F:phosphorelay sensor kinase activity"/>
    <property type="evidence" value="ECO:0007669"/>
    <property type="project" value="InterPro"/>
</dbReference>
<keyword evidence="16" id="KW-0411">Iron-sulfur</keyword>
<accession>A0A494X3R1</accession>
<dbReference type="EMBL" id="RBZU01000017">
    <property type="protein sequence ID" value="RKP45337.1"/>
    <property type="molecule type" value="Genomic_DNA"/>
</dbReference>
<feature type="coiled-coil region" evidence="19">
    <location>
        <begin position="45"/>
        <end position="80"/>
    </location>
</feature>
<evidence type="ECO:0000256" key="19">
    <source>
        <dbReference type="SAM" id="Coils"/>
    </source>
</evidence>
<keyword evidence="19" id="KW-0175">Coiled coil</keyword>
<evidence type="ECO:0000313" key="22">
    <source>
        <dbReference type="Proteomes" id="UP000270342"/>
    </source>
</evidence>
<dbReference type="GO" id="GO:0016020">
    <property type="term" value="C:membrane"/>
    <property type="evidence" value="ECO:0007669"/>
    <property type="project" value="InterPro"/>
</dbReference>
<dbReference type="InterPro" id="IPR036890">
    <property type="entry name" value="HATPase_C_sf"/>
</dbReference>
<dbReference type="RefSeq" id="WP_121090935.1">
    <property type="nucleotide sequence ID" value="NZ_RBZU01000017.1"/>
</dbReference>
<keyword evidence="15" id="KW-0902">Two-component regulatory system</keyword>
<keyword evidence="6" id="KW-0004">4Fe-4S</keyword>
<reference evidence="21 22" key="1">
    <citation type="submission" date="2018-10" db="EMBL/GenBank/DDBJ databases">
        <title>Robbsia sp. DHC34, isolated from soil.</title>
        <authorList>
            <person name="Gao Z.-H."/>
            <person name="Qiu L.-H."/>
        </authorList>
    </citation>
    <scope>NUCLEOTIDE SEQUENCE [LARGE SCALE GENOMIC DNA]</scope>
    <source>
        <strain evidence="21 22">DHC34</strain>
    </source>
</reference>
<dbReference type="PANTHER" id="PTHR24421">
    <property type="entry name" value="NITRATE/NITRITE SENSOR PROTEIN NARX-RELATED"/>
    <property type="match status" value="1"/>
</dbReference>
<keyword evidence="7" id="KW-0963">Cytoplasm</keyword>